<dbReference type="InterPro" id="IPR001633">
    <property type="entry name" value="EAL_dom"/>
</dbReference>
<evidence type="ECO:0000313" key="2">
    <source>
        <dbReference type="EMBL" id="SFE44235.1"/>
    </source>
</evidence>
<dbReference type="OrthoDB" id="581425at2"/>
<proteinExistence type="predicted"/>
<protein>
    <submittedName>
        <fullName evidence="2">EAL domain, c-di-GMP-specific phosphodiesterase class I (Or its enzymatically inactive variant)</fullName>
    </submittedName>
</protein>
<reference evidence="3" key="1">
    <citation type="submission" date="2016-10" db="EMBL/GenBank/DDBJ databases">
        <authorList>
            <person name="Varghese N."/>
            <person name="Submissions S."/>
        </authorList>
    </citation>
    <scope>NUCLEOTIDE SEQUENCE [LARGE SCALE GENOMIC DNA]</scope>
    <source>
        <strain evidence="3">CGMCC 1.10223</strain>
    </source>
</reference>
<dbReference type="AlphaFoldDB" id="A0A1I2AJP3"/>
<keyword evidence="3" id="KW-1185">Reference proteome</keyword>
<dbReference type="PANTHER" id="PTHR33121:SF76">
    <property type="entry name" value="SIGNALING PROTEIN"/>
    <property type="match status" value="1"/>
</dbReference>
<dbReference type="CDD" id="cd01948">
    <property type="entry name" value="EAL"/>
    <property type="match status" value="1"/>
</dbReference>
<dbReference type="GO" id="GO:0071111">
    <property type="term" value="F:cyclic-guanylate-specific phosphodiesterase activity"/>
    <property type="evidence" value="ECO:0007669"/>
    <property type="project" value="InterPro"/>
</dbReference>
<dbReference type="Proteomes" id="UP000183410">
    <property type="component" value="Unassembled WGS sequence"/>
</dbReference>
<feature type="domain" description="EAL" evidence="1">
    <location>
        <begin position="160"/>
        <end position="411"/>
    </location>
</feature>
<evidence type="ECO:0000313" key="3">
    <source>
        <dbReference type="Proteomes" id="UP000183410"/>
    </source>
</evidence>
<evidence type="ECO:0000259" key="1">
    <source>
        <dbReference type="PROSITE" id="PS50883"/>
    </source>
</evidence>
<dbReference type="SUPFAM" id="SSF141868">
    <property type="entry name" value="EAL domain-like"/>
    <property type="match status" value="1"/>
</dbReference>
<dbReference type="PROSITE" id="PS50883">
    <property type="entry name" value="EAL"/>
    <property type="match status" value="1"/>
</dbReference>
<accession>A0A1I2AJP3</accession>
<dbReference type="InterPro" id="IPR035919">
    <property type="entry name" value="EAL_sf"/>
</dbReference>
<dbReference type="RefSeq" id="WP_143088427.1">
    <property type="nucleotide sequence ID" value="NZ_FONN01000002.1"/>
</dbReference>
<gene>
    <name evidence="2" type="ORF">SAMN04487969_102543</name>
</gene>
<organism evidence="2 3">
    <name type="scientific">Paenibacillus algorifonticola</name>
    <dbReference type="NCBI Taxonomy" id="684063"/>
    <lineage>
        <taxon>Bacteria</taxon>
        <taxon>Bacillati</taxon>
        <taxon>Bacillota</taxon>
        <taxon>Bacilli</taxon>
        <taxon>Bacillales</taxon>
        <taxon>Paenibacillaceae</taxon>
        <taxon>Paenibacillus</taxon>
    </lineage>
</organism>
<dbReference type="PANTHER" id="PTHR33121">
    <property type="entry name" value="CYCLIC DI-GMP PHOSPHODIESTERASE PDEF"/>
    <property type="match status" value="1"/>
</dbReference>
<dbReference type="EMBL" id="FONN01000002">
    <property type="protein sequence ID" value="SFE44235.1"/>
    <property type="molecule type" value="Genomic_DNA"/>
</dbReference>
<dbReference type="SMART" id="SM00052">
    <property type="entry name" value="EAL"/>
    <property type="match status" value="1"/>
</dbReference>
<name>A0A1I2AJP3_9BACL</name>
<dbReference type="Pfam" id="PF00563">
    <property type="entry name" value="EAL"/>
    <property type="match status" value="1"/>
</dbReference>
<dbReference type="Gene3D" id="3.20.20.450">
    <property type="entry name" value="EAL domain"/>
    <property type="match status" value="1"/>
</dbReference>
<dbReference type="InterPro" id="IPR050706">
    <property type="entry name" value="Cyclic-di-GMP_PDE-like"/>
</dbReference>
<sequence length="411" mass="46329">MGHHQAILQRSSLIMDDKPENIGVIYLSWHSEQSAGTWQQLPSSFRRSWKLYIEMMLYANPETAAHVRDKFWMGDDLYIVMALPDLQQQELQGNLLQAAGKWQEEAERGFSGTELGLMSDMRLHAGVGLVERSDTGSPVSRLYEASKRALLYGQQKESLTQAMRLQYMNGLIRGKLLMSVYQPIMSIQGTDSELTTFGYEALTRFPKNKWFSSPLDLFAFAEESGEVARLDQSAREQAVEGSTGLQSHQKLFINMTAQLLNEGSFYPARLAKMMEQRGLSPHHIVFEITERSAIQDYGAALATLAEYRRQGFQIAIDDVGAGYSSLQAIIELKPDYIKVDCSLIMGIHEHEMKEHIVHTLVQLADKMAIGIIAEGIEHQEELDKVKAMGVHYAQGYLLGRPGEISVLVQRR</sequence>